<organism evidence="1 2">
    <name type="scientific">Xylaria bambusicola</name>
    <dbReference type="NCBI Taxonomy" id="326684"/>
    <lineage>
        <taxon>Eukaryota</taxon>
        <taxon>Fungi</taxon>
        <taxon>Dikarya</taxon>
        <taxon>Ascomycota</taxon>
        <taxon>Pezizomycotina</taxon>
        <taxon>Sordariomycetes</taxon>
        <taxon>Xylariomycetidae</taxon>
        <taxon>Xylariales</taxon>
        <taxon>Xylariaceae</taxon>
        <taxon>Xylaria</taxon>
    </lineage>
</organism>
<proteinExistence type="predicted"/>
<name>A0AAN7ZC61_9PEZI</name>
<evidence type="ECO:0000313" key="2">
    <source>
        <dbReference type="Proteomes" id="UP001305414"/>
    </source>
</evidence>
<sequence length="73" mass="7848">MFADLTSRVASGTSLILGGRIMLGQLHIHTAYAVDGNVTATTQFTRDTTMAKRGIRPNHEDEPPTVVVIEVAP</sequence>
<dbReference type="EMBL" id="JAWHQM010000038">
    <property type="protein sequence ID" value="KAK5634058.1"/>
    <property type="molecule type" value="Genomic_DNA"/>
</dbReference>
<comment type="caution">
    <text evidence="1">The sequence shown here is derived from an EMBL/GenBank/DDBJ whole genome shotgun (WGS) entry which is preliminary data.</text>
</comment>
<keyword evidence="2" id="KW-1185">Reference proteome</keyword>
<evidence type="ECO:0000313" key="1">
    <source>
        <dbReference type="EMBL" id="KAK5634058.1"/>
    </source>
</evidence>
<dbReference type="AlphaFoldDB" id="A0AAN7ZC61"/>
<dbReference type="Proteomes" id="UP001305414">
    <property type="component" value="Unassembled WGS sequence"/>
</dbReference>
<reference evidence="1 2" key="1">
    <citation type="submission" date="2023-10" db="EMBL/GenBank/DDBJ databases">
        <title>Draft genome sequence of Xylaria bambusicola isolate GMP-LS, the root and basal stem rot pathogen of sugarcane in Indonesia.</title>
        <authorList>
            <person name="Selvaraj P."/>
            <person name="Muralishankar V."/>
            <person name="Muruganantham S."/>
            <person name="Sp S."/>
            <person name="Haryani S."/>
            <person name="Lau K.J.X."/>
            <person name="Naqvi N.I."/>
        </authorList>
    </citation>
    <scope>NUCLEOTIDE SEQUENCE [LARGE SCALE GENOMIC DNA]</scope>
    <source>
        <strain evidence="1">GMP-LS</strain>
    </source>
</reference>
<protein>
    <submittedName>
        <fullName evidence="1">Uncharacterized protein</fullName>
    </submittedName>
</protein>
<gene>
    <name evidence="1" type="ORF">RRF57_009772</name>
</gene>
<accession>A0AAN7ZC61</accession>